<dbReference type="Pfam" id="PF13673">
    <property type="entry name" value="Acetyltransf_10"/>
    <property type="match status" value="1"/>
</dbReference>
<gene>
    <name evidence="2" type="primary">yafP</name>
    <name evidence="2" type="ORF">Pan97_43290</name>
</gene>
<accession>A0A518CDG3</accession>
<dbReference type="PROSITE" id="PS51186">
    <property type="entry name" value="GNAT"/>
    <property type="match status" value="1"/>
</dbReference>
<dbReference type="OrthoDB" id="424368at2"/>
<dbReference type="CDD" id="cd04301">
    <property type="entry name" value="NAT_SF"/>
    <property type="match status" value="1"/>
</dbReference>
<keyword evidence="3" id="KW-1185">Reference proteome</keyword>
<dbReference type="EMBL" id="CP036289">
    <property type="protein sequence ID" value="QDU77263.1"/>
    <property type="molecule type" value="Genomic_DNA"/>
</dbReference>
<dbReference type="InterPro" id="IPR016181">
    <property type="entry name" value="Acyl_CoA_acyltransferase"/>
</dbReference>
<organism evidence="2 3">
    <name type="scientific">Bremerella volcania</name>
    <dbReference type="NCBI Taxonomy" id="2527984"/>
    <lineage>
        <taxon>Bacteria</taxon>
        <taxon>Pseudomonadati</taxon>
        <taxon>Planctomycetota</taxon>
        <taxon>Planctomycetia</taxon>
        <taxon>Pirellulales</taxon>
        <taxon>Pirellulaceae</taxon>
        <taxon>Bremerella</taxon>
    </lineage>
</organism>
<keyword evidence="2" id="KW-0808">Transferase</keyword>
<dbReference type="KEGG" id="bvo:Pan97_43290"/>
<evidence type="ECO:0000313" key="3">
    <source>
        <dbReference type="Proteomes" id="UP000318626"/>
    </source>
</evidence>
<dbReference type="InterPro" id="IPR000182">
    <property type="entry name" value="GNAT_dom"/>
</dbReference>
<dbReference type="SUPFAM" id="SSF55729">
    <property type="entry name" value="Acyl-CoA N-acyltransferases (Nat)"/>
    <property type="match status" value="1"/>
</dbReference>
<sequence length="157" mass="18176">MRMDVRQAKPEEYPVLWQLFHDTVHHVNRKDYTSQQLAAWAPDEVDLSRWALRMEGVGPMVVVIGDEIVGFSDVQADGLVDMFYVHHRWQRKGVGSRLFAEIHRRTEQMKLHELHSHVSITACPFFESHGFKVVTPQQVTINGVTLKNFLMKKPLSV</sequence>
<dbReference type="PANTHER" id="PTHR43451:SF1">
    <property type="entry name" value="ACETYLTRANSFERASE"/>
    <property type="match status" value="1"/>
</dbReference>
<proteinExistence type="predicted"/>
<reference evidence="3" key="1">
    <citation type="submission" date="2019-02" db="EMBL/GenBank/DDBJ databases">
        <title>Deep-cultivation of Planctomycetes and their phenomic and genomic characterization uncovers novel biology.</title>
        <authorList>
            <person name="Wiegand S."/>
            <person name="Jogler M."/>
            <person name="Boedeker C."/>
            <person name="Pinto D."/>
            <person name="Vollmers J."/>
            <person name="Rivas-Marin E."/>
            <person name="Kohn T."/>
            <person name="Peeters S.H."/>
            <person name="Heuer A."/>
            <person name="Rast P."/>
            <person name="Oberbeckmann S."/>
            <person name="Bunk B."/>
            <person name="Jeske O."/>
            <person name="Meyerdierks A."/>
            <person name="Storesund J.E."/>
            <person name="Kallscheuer N."/>
            <person name="Luecker S."/>
            <person name="Lage O.M."/>
            <person name="Pohl T."/>
            <person name="Merkel B.J."/>
            <person name="Hornburger P."/>
            <person name="Mueller R.-W."/>
            <person name="Bruemmer F."/>
            <person name="Labrenz M."/>
            <person name="Spormann A.M."/>
            <person name="Op den Camp H."/>
            <person name="Overmann J."/>
            <person name="Amann R."/>
            <person name="Jetten M.S.M."/>
            <person name="Mascher T."/>
            <person name="Medema M.H."/>
            <person name="Devos D.P."/>
            <person name="Kaster A.-K."/>
            <person name="Ovreas L."/>
            <person name="Rohde M."/>
            <person name="Galperin M.Y."/>
            <person name="Jogler C."/>
        </authorList>
    </citation>
    <scope>NUCLEOTIDE SEQUENCE [LARGE SCALE GENOMIC DNA]</scope>
    <source>
        <strain evidence="3">Pan97</strain>
    </source>
</reference>
<evidence type="ECO:0000313" key="2">
    <source>
        <dbReference type="EMBL" id="QDU77263.1"/>
    </source>
</evidence>
<dbReference type="Gene3D" id="3.40.630.30">
    <property type="match status" value="1"/>
</dbReference>
<dbReference type="EC" id="2.3.1.-" evidence="2"/>
<feature type="domain" description="N-acetyltransferase" evidence="1">
    <location>
        <begin position="3"/>
        <end position="156"/>
    </location>
</feature>
<dbReference type="GO" id="GO:0016747">
    <property type="term" value="F:acyltransferase activity, transferring groups other than amino-acyl groups"/>
    <property type="evidence" value="ECO:0007669"/>
    <property type="project" value="InterPro"/>
</dbReference>
<protein>
    <submittedName>
        <fullName evidence="2">Putative N-acetyltransferase YafP</fullName>
        <ecNumber evidence="2">2.3.1.-</ecNumber>
    </submittedName>
</protein>
<keyword evidence="2" id="KW-0012">Acyltransferase</keyword>
<dbReference type="InterPro" id="IPR052564">
    <property type="entry name" value="N-acetyltrans/Recomb-assoc"/>
</dbReference>
<name>A0A518CDG3_9BACT</name>
<dbReference type="PANTHER" id="PTHR43451">
    <property type="entry name" value="ACETYLTRANSFERASE (GNAT) FAMILY PROTEIN"/>
    <property type="match status" value="1"/>
</dbReference>
<dbReference type="Proteomes" id="UP000318626">
    <property type="component" value="Chromosome"/>
</dbReference>
<evidence type="ECO:0000259" key="1">
    <source>
        <dbReference type="PROSITE" id="PS51186"/>
    </source>
</evidence>
<dbReference type="AlphaFoldDB" id="A0A518CDG3"/>